<dbReference type="EMBL" id="KN832877">
    <property type="protein sequence ID" value="KIN00742.1"/>
    <property type="molecule type" value="Genomic_DNA"/>
</dbReference>
<dbReference type="CDD" id="cd08249">
    <property type="entry name" value="enoyl_reductase_like"/>
    <property type="match status" value="1"/>
</dbReference>
<reference evidence="4 5" key="1">
    <citation type="submission" date="2014-04" db="EMBL/GenBank/DDBJ databases">
        <authorList>
            <consortium name="DOE Joint Genome Institute"/>
            <person name="Kuo A."/>
            <person name="Martino E."/>
            <person name="Perotto S."/>
            <person name="Kohler A."/>
            <person name="Nagy L.G."/>
            <person name="Floudas D."/>
            <person name="Copeland A."/>
            <person name="Barry K.W."/>
            <person name="Cichocki N."/>
            <person name="Veneault-Fourrey C."/>
            <person name="LaButti K."/>
            <person name="Lindquist E.A."/>
            <person name="Lipzen A."/>
            <person name="Lundell T."/>
            <person name="Morin E."/>
            <person name="Murat C."/>
            <person name="Sun H."/>
            <person name="Tunlid A."/>
            <person name="Henrissat B."/>
            <person name="Grigoriev I.V."/>
            <person name="Hibbett D.S."/>
            <person name="Martin F."/>
            <person name="Nordberg H.P."/>
            <person name="Cantor M.N."/>
            <person name="Hua S.X."/>
        </authorList>
    </citation>
    <scope>NUCLEOTIDE SEQUENCE [LARGE SCALE GENOMIC DNA]</scope>
    <source>
        <strain evidence="4 5">Zn</strain>
    </source>
</reference>
<dbReference type="Pfam" id="PF08240">
    <property type="entry name" value="ADH_N"/>
    <property type="match status" value="1"/>
</dbReference>
<protein>
    <recommendedName>
        <fullName evidence="3">Enoyl reductase (ER) domain-containing protein</fullName>
    </recommendedName>
</protein>
<evidence type="ECO:0000313" key="4">
    <source>
        <dbReference type="EMBL" id="KIN00742.1"/>
    </source>
</evidence>
<dbReference type="SUPFAM" id="SSF50129">
    <property type="entry name" value="GroES-like"/>
    <property type="match status" value="1"/>
</dbReference>
<dbReference type="SMART" id="SM00829">
    <property type="entry name" value="PKS_ER"/>
    <property type="match status" value="1"/>
</dbReference>
<keyword evidence="2" id="KW-0560">Oxidoreductase</keyword>
<sequence>MMMKALVSNRNIGTRVLNLASGKSFGKGVELQDLSIPTLSSQEILVKVHAVALNPTDFKHIDIISPRNAIIGCDYAGVVTSVGKEAPGGWKVGDRVAGAVHGGLFPDRGSFAEYLKVDGDLAWKIPDGIKDEEAATYGVSAVTAMLALNARLGLPWADDAVDVEGDNNDAQQTPNARTILIYAGSTCAGLFHVQLAKLAGYTVVATASPRSFDLVKSYGADTVYDYKSASAVQDIISAFPNISSAVDCYSEGKSTEFCTKVLKATGGRKVITLLDMGKSSTPGVEYELIMAYTLFGRPFAWLQPVGPKFAAIPSDRTALARFYANLPRLISKLKPPPIRLIDGGFDGILMGLDDLRQGKVSGSKLVAKL</sequence>
<dbReference type="InterPro" id="IPR047122">
    <property type="entry name" value="Trans-enoyl_RdTase-like"/>
</dbReference>
<proteinExistence type="inferred from homology"/>
<dbReference type="PANTHER" id="PTHR45348:SF7">
    <property type="entry name" value="ZINC BINDING OXIDOREDUCTASE, PUTATIVE-RELATED"/>
    <property type="match status" value="1"/>
</dbReference>
<dbReference type="PANTHER" id="PTHR45348">
    <property type="entry name" value="HYPOTHETICAL OXIDOREDUCTASE (EUROFUNG)"/>
    <property type="match status" value="1"/>
</dbReference>
<dbReference type="InterPro" id="IPR013154">
    <property type="entry name" value="ADH-like_N"/>
</dbReference>
<evidence type="ECO:0000256" key="2">
    <source>
        <dbReference type="ARBA" id="ARBA00023002"/>
    </source>
</evidence>
<dbReference type="InParanoid" id="A0A0C3HEJ7"/>
<dbReference type="Gene3D" id="3.40.50.720">
    <property type="entry name" value="NAD(P)-binding Rossmann-like Domain"/>
    <property type="match status" value="1"/>
</dbReference>
<feature type="domain" description="Enoyl reductase (ER)" evidence="3">
    <location>
        <begin position="28"/>
        <end position="367"/>
    </location>
</feature>
<dbReference type="Pfam" id="PF00107">
    <property type="entry name" value="ADH_zinc_N"/>
    <property type="match status" value="1"/>
</dbReference>
<dbReference type="Gene3D" id="3.90.180.10">
    <property type="entry name" value="Medium-chain alcohol dehydrogenases, catalytic domain"/>
    <property type="match status" value="1"/>
</dbReference>
<evidence type="ECO:0000313" key="5">
    <source>
        <dbReference type="Proteomes" id="UP000054321"/>
    </source>
</evidence>
<organism evidence="4 5">
    <name type="scientific">Oidiodendron maius (strain Zn)</name>
    <dbReference type="NCBI Taxonomy" id="913774"/>
    <lineage>
        <taxon>Eukaryota</taxon>
        <taxon>Fungi</taxon>
        <taxon>Dikarya</taxon>
        <taxon>Ascomycota</taxon>
        <taxon>Pezizomycotina</taxon>
        <taxon>Leotiomycetes</taxon>
        <taxon>Leotiomycetes incertae sedis</taxon>
        <taxon>Myxotrichaceae</taxon>
        <taxon>Oidiodendron</taxon>
    </lineage>
</organism>
<dbReference type="SUPFAM" id="SSF51735">
    <property type="entry name" value="NAD(P)-binding Rossmann-fold domains"/>
    <property type="match status" value="1"/>
</dbReference>
<comment type="similarity">
    <text evidence="1">Belongs to the zinc-containing alcohol dehydrogenase family.</text>
</comment>
<dbReference type="GO" id="GO:0016651">
    <property type="term" value="F:oxidoreductase activity, acting on NAD(P)H"/>
    <property type="evidence" value="ECO:0007669"/>
    <property type="project" value="InterPro"/>
</dbReference>
<dbReference type="InterPro" id="IPR020843">
    <property type="entry name" value="ER"/>
</dbReference>
<gene>
    <name evidence="4" type="ORF">OIDMADRAFT_146101</name>
</gene>
<evidence type="ECO:0000259" key="3">
    <source>
        <dbReference type="SMART" id="SM00829"/>
    </source>
</evidence>
<dbReference type="AlphaFoldDB" id="A0A0C3HEJ7"/>
<dbReference type="STRING" id="913774.A0A0C3HEJ7"/>
<dbReference type="InterPro" id="IPR036291">
    <property type="entry name" value="NAD(P)-bd_dom_sf"/>
</dbReference>
<dbReference type="InterPro" id="IPR011032">
    <property type="entry name" value="GroES-like_sf"/>
</dbReference>
<accession>A0A0C3HEJ7</accession>
<name>A0A0C3HEJ7_OIDMZ</name>
<dbReference type="OrthoDB" id="48317at2759"/>
<keyword evidence="5" id="KW-1185">Reference proteome</keyword>
<dbReference type="FunCoup" id="A0A0C3HEJ7">
    <property type="interactions" value="279"/>
</dbReference>
<evidence type="ECO:0000256" key="1">
    <source>
        <dbReference type="ARBA" id="ARBA00008072"/>
    </source>
</evidence>
<dbReference type="InterPro" id="IPR013149">
    <property type="entry name" value="ADH-like_C"/>
</dbReference>
<dbReference type="Proteomes" id="UP000054321">
    <property type="component" value="Unassembled WGS sequence"/>
</dbReference>
<dbReference type="HOGENOM" id="CLU_026673_16_1_1"/>
<reference evidence="5" key="2">
    <citation type="submission" date="2015-01" db="EMBL/GenBank/DDBJ databases">
        <title>Evolutionary Origins and Diversification of the Mycorrhizal Mutualists.</title>
        <authorList>
            <consortium name="DOE Joint Genome Institute"/>
            <consortium name="Mycorrhizal Genomics Consortium"/>
            <person name="Kohler A."/>
            <person name="Kuo A."/>
            <person name="Nagy L.G."/>
            <person name="Floudas D."/>
            <person name="Copeland A."/>
            <person name="Barry K.W."/>
            <person name="Cichocki N."/>
            <person name="Veneault-Fourrey C."/>
            <person name="LaButti K."/>
            <person name="Lindquist E.A."/>
            <person name="Lipzen A."/>
            <person name="Lundell T."/>
            <person name="Morin E."/>
            <person name="Murat C."/>
            <person name="Riley R."/>
            <person name="Ohm R."/>
            <person name="Sun H."/>
            <person name="Tunlid A."/>
            <person name="Henrissat B."/>
            <person name="Grigoriev I.V."/>
            <person name="Hibbett D.S."/>
            <person name="Martin F."/>
        </authorList>
    </citation>
    <scope>NUCLEOTIDE SEQUENCE [LARGE SCALE GENOMIC DNA]</scope>
    <source>
        <strain evidence="5">Zn</strain>
    </source>
</reference>